<keyword evidence="1" id="KW-0472">Membrane</keyword>
<protein>
    <submittedName>
        <fullName evidence="2">Uncharacterized protein</fullName>
    </submittedName>
</protein>
<evidence type="ECO:0000256" key="1">
    <source>
        <dbReference type="SAM" id="Phobius"/>
    </source>
</evidence>
<keyword evidence="1" id="KW-1133">Transmembrane helix</keyword>
<proteinExistence type="predicted"/>
<comment type="caution">
    <text evidence="2">The sequence shown here is derived from an EMBL/GenBank/DDBJ whole genome shotgun (WGS) entry which is preliminary data.</text>
</comment>
<dbReference type="EMBL" id="PCSU01000019">
    <property type="protein sequence ID" value="PIP56749.1"/>
    <property type="molecule type" value="Genomic_DNA"/>
</dbReference>
<evidence type="ECO:0000313" key="3">
    <source>
        <dbReference type="Proteomes" id="UP000228495"/>
    </source>
</evidence>
<reference evidence="2 3" key="1">
    <citation type="submission" date="2017-09" db="EMBL/GenBank/DDBJ databases">
        <title>Depth-based differentiation of microbial function through sediment-hosted aquifers and enrichment of novel symbionts in the deep terrestrial subsurface.</title>
        <authorList>
            <person name="Probst A.J."/>
            <person name="Ladd B."/>
            <person name="Jarett J.K."/>
            <person name="Geller-Mcgrath D.E."/>
            <person name="Sieber C.M."/>
            <person name="Emerson J.B."/>
            <person name="Anantharaman K."/>
            <person name="Thomas B.C."/>
            <person name="Malmstrom R."/>
            <person name="Stieglmeier M."/>
            <person name="Klingl A."/>
            <person name="Woyke T."/>
            <person name="Ryan C.M."/>
            <person name="Banfield J.F."/>
        </authorList>
    </citation>
    <scope>NUCLEOTIDE SEQUENCE [LARGE SCALE GENOMIC DNA]</scope>
    <source>
        <strain evidence="2">CG22_combo_CG10-13_8_21_14_all_39_12</strain>
    </source>
</reference>
<evidence type="ECO:0000313" key="2">
    <source>
        <dbReference type="EMBL" id="PIP56749.1"/>
    </source>
</evidence>
<feature type="transmembrane region" description="Helical" evidence="1">
    <location>
        <begin position="18"/>
        <end position="38"/>
    </location>
</feature>
<accession>A0A2H0BGQ3</accession>
<sequence length="117" mass="13197">MSFIKNHFWGRKNLVTNFIWLILICLTGSIMDGILNLWASGDSWLAYSATVTALVGITLTGAALYQLTLYFGEKLDSMGHLQVFSMYVVYVIVFFITMAPVFFVALETNAWLAQTLR</sequence>
<keyword evidence="1" id="KW-0812">Transmembrane</keyword>
<organism evidence="2 3">
    <name type="scientific">candidate division WWE3 bacterium CG22_combo_CG10-13_8_21_14_all_39_12</name>
    <dbReference type="NCBI Taxonomy" id="1975094"/>
    <lineage>
        <taxon>Bacteria</taxon>
        <taxon>Katanobacteria</taxon>
    </lineage>
</organism>
<gene>
    <name evidence="2" type="ORF">COX05_01440</name>
</gene>
<dbReference type="Proteomes" id="UP000228495">
    <property type="component" value="Unassembled WGS sequence"/>
</dbReference>
<feature type="transmembrane region" description="Helical" evidence="1">
    <location>
        <begin position="44"/>
        <end position="71"/>
    </location>
</feature>
<name>A0A2H0BGQ3_UNCKA</name>
<dbReference type="AlphaFoldDB" id="A0A2H0BGQ3"/>
<feature type="transmembrane region" description="Helical" evidence="1">
    <location>
        <begin position="83"/>
        <end position="106"/>
    </location>
</feature>